<feature type="domain" description="XLF-like coiled-coil region" evidence="10">
    <location>
        <begin position="134"/>
        <end position="186"/>
    </location>
</feature>
<keyword evidence="12" id="KW-1185">Reference proteome</keyword>
<dbReference type="AlphaFoldDB" id="A0A084ASZ2"/>
<feature type="domain" description="XLF-like N-terminal" evidence="9">
    <location>
        <begin position="6"/>
        <end position="132"/>
    </location>
</feature>
<evidence type="ECO:0000259" key="9">
    <source>
        <dbReference type="Pfam" id="PF09302"/>
    </source>
</evidence>
<dbReference type="OrthoDB" id="2155935at2759"/>
<accession>A0A084ASZ2</accession>
<dbReference type="GO" id="GO:0032807">
    <property type="term" value="C:DNA ligase IV complex"/>
    <property type="evidence" value="ECO:0007669"/>
    <property type="project" value="TreeGrafter"/>
</dbReference>
<feature type="compositionally biased region" description="Basic and acidic residues" evidence="8">
    <location>
        <begin position="435"/>
        <end position="457"/>
    </location>
</feature>
<dbReference type="Pfam" id="PF21928">
    <property type="entry name" value="XLF_CC"/>
    <property type="match status" value="1"/>
</dbReference>
<evidence type="ECO:0000256" key="5">
    <source>
        <dbReference type="ARBA" id="ARBA00023242"/>
    </source>
</evidence>
<dbReference type="Proteomes" id="UP000028045">
    <property type="component" value="Unassembled WGS sequence"/>
</dbReference>
<evidence type="ECO:0000256" key="3">
    <source>
        <dbReference type="ARBA" id="ARBA00023125"/>
    </source>
</evidence>
<keyword evidence="3" id="KW-0238">DNA-binding</keyword>
<feature type="compositionally biased region" description="Acidic residues" evidence="8">
    <location>
        <begin position="394"/>
        <end position="407"/>
    </location>
</feature>
<keyword evidence="4" id="KW-0234">DNA repair</keyword>
<evidence type="ECO:0000256" key="7">
    <source>
        <dbReference type="ARBA" id="ARBA00044529"/>
    </source>
</evidence>
<dbReference type="InterPro" id="IPR015381">
    <property type="entry name" value="XLF-like_N"/>
</dbReference>
<dbReference type="InterPro" id="IPR053829">
    <property type="entry name" value="XLF-like_CC"/>
</dbReference>
<evidence type="ECO:0000256" key="4">
    <source>
        <dbReference type="ARBA" id="ARBA00023204"/>
    </source>
</evidence>
<feature type="compositionally biased region" description="Basic and acidic residues" evidence="8">
    <location>
        <begin position="347"/>
        <end position="356"/>
    </location>
</feature>
<evidence type="ECO:0000313" key="12">
    <source>
        <dbReference type="Proteomes" id="UP000028045"/>
    </source>
</evidence>
<dbReference type="PANTHER" id="PTHR32235">
    <property type="entry name" value="NON-HOMOLOGOUS END-JOINING FACTOR 1"/>
    <property type="match status" value="1"/>
</dbReference>
<name>A0A084ASZ2_STACB</name>
<dbReference type="PANTHER" id="PTHR32235:SF1">
    <property type="entry name" value="NON-HOMOLOGOUS END-JOINING FACTOR 1"/>
    <property type="match status" value="1"/>
</dbReference>
<feature type="compositionally biased region" description="Basic and acidic residues" evidence="8">
    <location>
        <begin position="499"/>
        <end position="532"/>
    </location>
</feature>
<dbReference type="CDD" id="cd22285">
    <property type="entry name" value="HD_XLF_N"/>
    <property type="match status" value="1"/>
</dbReference>
<evidence type="ECO:0000256" key="6">
    <source>
        <dbReference type="ARBA" id="ARBA00025747"/>
    </source>
</evidence>
<dbReference type="GO" id="GO:0045027">
    <property type="term" value="F:DNA end binding"/>
    <property type="evidence" value="ECO:0007669"/>
    <property type="project" value="TreeGrafter"/>
</dbReference>
<evidence type="ECO:0000313" key="11">
    <source>
        <dbReference type="EMBL" id="KEY68421.1"/>
    </source>
</evidence>
<organism evidence="11 12">
    <name type="scientific">Stachybotrys chartarum (strain CBS 109288 / IBT 7711)</name>
    <name type="common">Toxic black mold</name>
    <name type="synonym">Stilbospora chartarum</name>
    <dbReference type="NCBI Taxonomy" id="1280523"/>
    <lineage>
        <taxon>Eukaryota</taxon>
        <taxon>Fungi</taxon>
        <taxon>Dikarya</taxon>
        <taxon>Ascomycota</taxon>
        <taxon>Pezizomycotina</taxon>
        <taxon>Sordariomycetes</taxon>
        <taxon>Hypocreomycetidae</taxon>
        <taxon>Hypocreales</taxon>
        <taxon>Stachybotryaceae</taxon>
        <taxon>Stachybotrys</taxon>
    </lineage>
</organism>
<comment type="similarity">
    <text evidence="6">Belongs to the XRCC4-XLF family. XLF subfamily.</text>
</comment>
<evidence type="ECO:0000256" key="2">
    <source>
        <dbReference type="ARBA" id="ARBA00022763"/>
    </source>
</evidence>
<keyword evidence="2" id="KW-0227">DNA damage</keyword>
<keyword evidence="5" id="KW-0539">Nucleus</keyword>
<comment type="subcellular location">
    <subcellularLocation>
        <location evidence="1">Nucleus</location>
    </subcellularLocation>
</comment>
<evidence type="ECO:0000256" key="1">
    <source>
        <dbReference type="ARBA" id="ARBA00004123"/>
    </source>
</evidence>
<dbReference type="HOGENOM" id="CLU_022898_1_0_1"/>
<sequence>MTSSASWYPLAVGRSSDLPVLLAFMDMGTAAYTVRITDTANVWEETLDRKAICIRGWAENTSIDPSDTPDNMARFLGCLRSALDPSQPGHECTSLTLSPAQTDDAGDGGLTLKVTCRLTGVQPLTWPFHLKKSPPSAIATELVLPLVQAHHVRKQEVDSLIEALHHKDAVLSKVLDKLEAVGTGLEHVFNSLSGKKVPRSQAEKTVQGLAPFDQAKWKRDIDSEADGVNTVSDLIHDVFGRGHLPLLSSIKIGDSSELDRWWHHFRSITHTPVRSQVQSLTGAEEPGPSNRKDTLDEDEEFQVQITPPRLTLTRKLADKDNMSLPHDVSTESEEEDSKSHHPSSPISRDELKETAHTRPVLRLGSLGPKPSVKGRNPSPPPMPSPGKDVTMIAVDDDETASEADEDVIAPIPDKLPSPSAKTTPPKGGLGRIGKKKPEPRAPRKEKTPEPKVQDDGKSPGSIRTHTPRKLGVVGKRPGGSSPAKPAAEADTERGRRRVQRVEPESEGEPRETSQERADRIREKLKRDLEKKAAAGPTKKKRRF</sequence>
<dbReference type="Gene3D" id="2.170.210.10">
    <property type="entry name" value="DNA double-strand break repair and VJ recombination XRCC4, N-terminal"/>
    <property type="match status" value="1"/>
</dbReference>
<reference evidence="11 12" key="1">
    <citation type="journal article" date="2014" name="BMC Genomics">
        <title>Comparative genome sequencing reveals chemotype-specific gene clusters in the toxigenic black mold Stachybotrys.</title>
        <authorList>
            <person name="Semeiks J."/>
            <person name="Borek D."/>
            <person name="Otwinowski Z."/>
            <person name="Grishin N.V."/>
        </authorList>
    </citation>
    <scope>NUCLEOTIDE SEQUENCE [LARGE SCALE GENOMIC DNA]</scope>
    <source>
        <strain evidence="12">CBS 109288 / IBT 7711</strain>
    </source>
</reference>
<feature type="region of interest" description="Disordered" evidence="8">
    <location>
        <begin position="273"/>
        <end position="543"/>
    </location>
</feature>
<proteinExistence type="inferred from homology"/>
<evidence type="ECO:0000259" key="10">
    <source>
        <dbReference type="Pfam" id="PF21928"/>
    </source>
</evidence>
<dbReference type="Pfam" id="PF09302">
    <property type="entry name" value="XLF"/>
    <property type="match status" value="1"/>
</dbReference>
<dbReference type="EMBL" id="KL648579">
    <property type="protein sequence ID" value="KEY68421.1"/>
    <property type="molecule type" value="Genomic_DNA"/>
</dbReference>
<dbReference type="InterPro" id="IPR038051">
    <property type="entry name" value="XRCC4-like_N_sf"/>
</dbReference>
<gene>
    <name evidence="11" type="ORF">S7711_01197</name>
</gene>
<evidence type="ECO:0000256" key="8">
    <source>
        <dbReference type="SAM" id="MobiDB-lite"/>
    </source>
</evidence>
<dbReference type="GO" id="GO:0006303">
    <property type="term" value="P:double-strand break repair via nonhomologous end joining"/>
    <property type="evidence" value="ECO:0007669"/>
    <property type="project" value="TreeGrafter"/>
</dbReference>
<protein>
    <recommendedName>
        <fullName evidence="7">Non-homologous end-joining factor 1</fullName>
    </recommendedName>
</protein>
<dbReference type="InterPro" id="IPR052287">
    <property type="entry name" value="NHEJ_factor"/>
</dbReference>